<dbReference type="AlphaFoldDB" id="A0A9W9ZPN4"/>
<evidence type="ECO:0000313" key="3">
    <source>
        <dbReference type="Proteomes" id="UP001163046"/>
    </source>
</evidence>
<keyword evidence="3" id="KW-1185">Reference proteome</keyword>
<proteinExistence type="predicted"/>
<feature type="compositionally biased region" description="Acidic residues" evidence="1">
    <location>
        <begin position="43"/>
        <end position="74"/>
    </location>
</feature>
<accession>A0A9W9ZPN4</accession>
<feature type="region of interest" description="Disordered" evidence="1">
    <location>
        <begin position="31"/>
        <end position="81"/>
    </location>
</feature>
<comment type="caution">
    <text evidence="2">The sequence shown here is derived from an EMBL/GenBank/DDBJ whole genome shotgun (WGS) entry which is preliminary data.</text>
</comment>
<name>A0A9W9ZPN4_9CNID</name>
<gene>
    <name evidence="2" type="ORF">OS493_019570</name>
</gene>
<reference evidence="2" key="1">
    <citation type="submission" date="2023-01" db="EMBL/GenBank/DDBJ databases">
        <title>Genome assembly of the deep-sea coral Lophelia pertusa.</title>
        <authorList>
            <person name="Herrera S."/>
            <person name="Cordes E."/>
        </authorList>
    </citation>
    <scope>NUCLEOTIDE SEQUENCE</scope>
    <source>
        <strain evidence="2">USNM1676648</strain>
        <tissue evidence="2">Polyp</tissue>
    </source>
</reference>
<sequence>MINISNNELAAQLARKRPQKQLAKQIEVLEDQGTVKRNLKKEEEDEEDEQEDEVDEDGEEHDEDDEVIDSDSETEGDRPLKKLRLEVIKDMSSKYDKRVERYQDEGVSKDVAKAMASNFLLPTYRKMLRRLYLYYVKWFYKLKTYPVHKEVMATQCRFMDEDDMDFEEATEEFFNQ</sequence>
<protein>
    <submittedName>
        <fullName evidence="2">Uncharacterized protein</fullName>
    </submittedName>
</protein>
<dbReference type="EMBL" id="MU825884">
    <property type="protein sequence ID" value="KAJ7384889.1"/>
    <property type="molecule type" value="Genomic_DNA"/>
</dbReference>
<organism evidence="2 3">
    <name type="scientific">Desmophyllum pertusum</name>
    <dbReference type="NCBI Taxonomy" id="174260"/>
    <lineage>
        <taxon>Eukaryota</taxon>
        <taxon>Metazoa</taxon>
        <taxon>Cnidaria</taxon>
        <taxon>Anthozoa</taxon>
        <taxon>Hexacorallia</taxon>
        <taxon>Scleractinia</taxon>
        <taxon>Caryophylliina</taxon>
        <taxon>Caryophylliidae</taxon>
        <taxon>Desmophyllum</taxon>
    </lineage>
</organism>
<dbReference type="Proteomes" id="UP001163046">
    <property type="component" value="Unassembled WGS sequence"/>
</dbReference>
<evidence type="ECO:0000256" key="1">
    <source>
        <dbReference type="SAM" id="MobiDB-lite"/>
    </source>
</evidence>
<evidence type="ECO:0000313" key="2">
    <source>
        <dbReference type="EMBL" id="KAJ7384889.1"/>
    </source>
</evidence>